<dbReference type="SUPFAM" id="SSF47384">
    <property type="entry name" value="Homodimeric domain of signal transducing histidine kinase"/>
    <property type="match status" value="1"/>
</dbReference>
<keyword evidence="11" id="KW-1133">Transmembrane helix</keyword>
<evidence type="ECO:0000313" key="18">
    <source>
        <dbReference type="Proteomes" id="UP000473574"/>
    </source>
</evidence>
<dbReference type="CDD" id="cd00082">
    <property type="entry name" value="HisKA"/>
    <property type="match status" value="1"/>
</dbReference>
<dbReference type="SMART" id="SM00388">
    <property type="entry name" value="HisKA"/>
    <property type="match status" value="1"/>
</dbReference>
<dbReference type="InterPro" id="IPR004358">
    <property type="entry name" value="Sig_transdc_His_kin-like_C"/>
</dbReference>
<dbReference type="Proteomes" id="UP000473574">
    <property type="component" value="Unassembled WGS sequence"/>
</dbReference>
<dbReference type="InterPro" id="IPR036890">
    <property type="entry name" value="HATPase_C_sf"/>
</dbReference>
<keyword evidence="8" id="KW-0547">Nucleotide-binding</keyword>
<evidence type="ECO:0000256" key="14">
    <source>
        <dbReference type="ARBA" id="ARBA00074306"/>
    </source>
</evidence>
<dbReference type="PROSITE" id="PS50011">
    <property type="entry name" value="PROTEIN_KINASE_DOM"/>
    <property type="match status" value="1"/>
</dbReference>
<keyword evidence="5" id="KW-0597">Phosphoprotein</keyword>
<dbReference type="Pfam" id="PF02518">
    <property type="entry name" value="HATPase_c"/>
    <property type="match status" value="1"/>
</dbReference>
<dbReference type="Pfam" id="PF00069">
    <property type="entry name" value="Pkinase"/>
    <property type="match status" value="1"/>
</dbReference>
<evidence type="ECO:0000256" key="1">
    <source>
        <dbReference type="ARBA" id="ARBA00000085"/>
    </source>
</evidence>
<dbReference type="FunFam" id="1.10.287.130:FF:000004">
    <property type="entry name" value="Ethylene receptor 1"/>
    <property type="match status" value="1"/>
</dbReference>
<keyword evidence="7" id="KW-0812">Transmembrane</keyword>
<dbReference type="SUPFAM" id="SSF52540">
    <property type="entry name" value="P-loop containing nucleoside triphosphate hydrolases"/>
    <property type="match status" value="1"/>
</dbReference>
<evidence type="ECO:0000259" key="15">
    <source>
        <dbReference type="PROSITE" id="PS50011"/>
    </source>
</evidence>
<dbReference type="Gene3D" id="3.40.50.300">
    <property type="entry name" value="P-loop containing nucleotide triphosphate hydrolases"/>
    <property type="match status" value="1"/>
</dbReference>
<dbReference type="SUPFAM" id="SSF55781">
    <property type="entry name" value="GAF domain-like"/>
    <property type="match status" value="1"/>
</dbReference>
<dbReference type="GO" id="GO:0005524">
    <property type="term" value="F:ATP binding"/>
    <property type="evidence" value="ECO:0007669"/>
    <property type="project" value="UniProtKB-KW"/>
</dbReference>
<dbReference type="Gene3D" id="3.30.450.40">
    <property type="match status" value="1"/>
</dbReference>
<keyword evidence="6" id="KW-0808">Transferase</keyword>
<evidence type="ECO:0000256" key="11">
    <source>
        <dbReference type="ARBA" id="ARBA00022989"/>
    </source>
</evidence>
<evidence type="ECO:0000256" key="10">
    <source>
        <dbReference type="ARBA" id="ARBA00022840"/>
    </source>
</evidence>
<reference evidence="17 18" key="1">
    <citation type="journal article" date="2020" name="Microb. Ecol.">
        <title>Ecogenomics of the Marine Benthic Filamentous Cyanobacterium Adonisia.</title>
        <authorList>
            <person name="Walter J.M."/>
            <person name="Coutinho F.H."/>
            <person name="Leomil L."/>
            <person name="Hargreaves P.I."/>
            <person name="Campeao M.E."/>
            <person name="Vieira V.V."/>
            <person name="Silva B.S."/>
            <person name="Fistarol G.O."/>
            <person name="Salomon P.S."/>
            <person name="Sawabe T."/>
            <person name="Mino S."/>
            <person name="Hosokawa M."/>
            <person name="Miyashita H."/>
            <person name="Maruyama F."/>
            <person name="van Verk M.C."/>
            <person name="Dutilh B.E."/>
            <person name="Thompson C.C."/>
            <person name="Thompson F.L."/>
        </authorList>
    </citation>
    <scope>NUCLEOTIDE SEQUENCE [LARGE SCALE GENOMIC DNA]</scope>
    <source>
        <strain evidence="17 18">CCMR0082</strain>
    </source>
</reference>
<keyword evidence="13" id="KW-0472">Membrane</keyword>
<evidence type="ECO:0000313" key="17">
    <source>
        <dbReference type="EMBL" id="NEZ64896.1"/>
    </source>
</evidence>
<accession>A0A6M0S9A9</accession>
<evidence type="ECO:0000256" key="3">
    <source>
        <dbReference type="ARBA" id="ARBA00006402"/>
    </source>
</evidence>
<dbReference type="PANTHER" id="PTHR43642:SF1">
    <property type="entry name" value="HYBRID SIGNAL TRANSDUCTION HISTIDINE KINASE G"/>
    <property type="match status" value="1"/>
</dbReference>
<dbReference type="EC" id="2.7.13.3" evidence="4"/>
<dbReference type="SMART" id="SM00387">
    <property type="entry name" value="HATPase_c"/>
    <property type="match status" value="1"/>
</dbReference>
<keyword evidence="9" id="KW-0418">Kinase</keyword>
<dbReference type="InterPro" id="IPR000719">
    <property type="entry name" value="Prot_kinase_dom"/>
</dbReference>
<evidence type="ECO:0000256" key="9">
    <source>
        <dbReference type="ARBA" id="ARBA00022777"/>
    </source>
</evidence>
<dbReference type="SUPFAM" id="SSF56112">
    <property type="entry name" value="Protein kinase-like (PK-like)"/>
    <property type="match status" value="1"/>
</dbReference>
<dbReference type="FunFam" id="3.30.565.10:FF:000010">
    <property type="entry name" value="Sensor histidine kinase RcsC"/>
    <property type="match status" value="1"/>
</dbReference>
<dbReference type="SMART" id="SM00065">
    <property type="entry name" value="GAF"/>
    <property type="match status" value="1"/>
</dbReference>
<dbReference type="GO" id="GO:0016020">
    <property type="term" value="C:membrane"/>
    <property type="evidence" value="ECO:0007669"/>
    <property type="project" value="UniProtKB-SubCell"/>
</dbReference>
<dbReference type="CDD" id="cd16922">
    <property type="entry name" value="HATPase_EvgS-ArcB-TorS-like"/>
    <property type="match status" value="1"/>
</dbReference>
<dbReference type="Pfam" id="PF01590">
    <property type="entry name" value="GAF"/>
    <property type="match status" value="1"/>
</dbReference>
<dbReference type="Pfam" id="PF00512">
    <property type="entry name" value="HisKA"/>
    <property type="match status" value="1"/>
</dbReference>
<evidence type="ECO:0000256" key="8">
    <source>
        <dbReference type="ARBA" id="ARBA00022741"/>
    </source>
</evidence>
<proteinExistence type="inferred from homology"/>
<name>A0A6M0S9A9_9CYAN</name>
<dbReference type="InterPro" id="IPR011009">
    <property type="entry name" value="Kinase-like_dom_sf"/>
</dbReference>
<dbReference type="CDD" id="cd14014">
    <property type="entry name" value="STKc_PknB_like"/>
    <property type="match status" value="1"/>
</dbReference>
<evidence type="ECO:0000256" key="4">
    <source>
        <dbReference type="ARBA" id="ARBA00012438"/>
    </source>
</evidence>
<dbReference type="GO" id="GO:0000155">
    <property type="term" value="F:phosphorelay sensor kinase activity"/>
    <property type="evidence" value="ECO:0007669"/>
    <property type="project" value="InterPro"/>
</dbReference>
<evidence type="ECO:0000256" key="7">
    <source>
        <dbReference type="ARBA" id="ARBA00022692"/>
    </source>
</evidence>
<feature type="domain" description="Protein kinase" evidence="15">
    <location>
        <begin position="10"/>
        <end position="305"/>
    </location>
</feature>
<gene>
    <name evidence="17" type="ORF">D0962_19250</name>
</gene>
<dbReference type="PRINTS" id="PR00344">
    <property type="entry name" value="BCTRLSENSOR"/>
</dbReference>
<comment type="catalytic activity">
    <reaction evidence="1">
        <text>ATP + protein L-histidine = ADP + protein N-phospho-L-histidine.</text>
        <dbReference type="EC" id="2.7.13.3"/>
    </reaction>
</comment>
<dbReference type="PANTHER" id="PTHR43642">
    <property type="entry name" value="HYBRID SIGNAL TRANSDUCTION HISTIDINE KINASE G"/>
    <property type="match status" value="1"/>
</dbReference>
<organism evidence="17 18">
    <name type="scientific">Adonisia turfae CCMR0082</name>
    <dbReference type="NCBI Taxonomy" id="2304604"/>
    <lineage>
        <taxon>Bacteria</taxon>
        <taxon>Bacillati</taxon>
        <taxon>Cyanobacteriota</taxon>
        <taxon>Adonisia</taxon>
        <taxon>Adonisia turfae</taxon>
    </lineage>
</organism>
<evidence type="ECO:0000256" key="13">
    <source>
        <dbReference type="ARBA" id="ARBA00023136"/>
    </source>
</evidence>
<evidence type="ECO:0000256" key="5">
    <source>
        <dbReference type="ARBA" id="ARBA00022553"/>
    </source>
</evidence>
<dbReference type="InterPro" id="IPR029016">
    <property type="entry name" value="GAF-like_dom_sf"/>
</dbReference>
<dbReference type="Gene3D" id="1.10.287.130">
    <property type="match status" value="1"/>
</dbReference>
<dbReference type="SUPFAM" id="SSF55874">
    <property type="entry name" value="ATPase domain of HSP90 chaperone/DNA topoisomerase II/histidine kinase"/>
    <property type="match status" value="1"/>
</dbReference>
<dbReference type="InterPro" id="IPR003594">
    <property type="entry name" value="HATPase_dom"/>
</dbReference>
<comment type="caution">
    <text evidence="17">The sequence shown here is derived from an EMBL/GenBank/DDBJ whole genome shotgun (WGS) entry which is preliminary data.</text>
</comment>
<dbReference type="InterPro" id="IPR041664">
    <property type="entry name" value="AAA_16"/>
</dbReference>
<evidence type="ECO:0000259" key="16">
    <source>
        <dbReference type="PROSITE" id="PS50109"/>
    </source>
</evidence>
<evidence type="ECO:0000256" key="6">
    <source>
        <dbReference type="ARBA" id="ARBA00022679"/>
    </source>
</evidence>
<dbReference type="EMBL" id="QZCE01000002">
    <property type="protein sequence ID" value="NEZ64896.1"/>
    <property type="molecule type" value="Genomic_DNA"/>
</dbReference>
<dbReference type="InterPro" id="IPR053159">
    <property type="entry name" value="Hybrid_Histidine_Kinase"/>
</dbReference>
<protein>
    <recommendedName>
        <fullName evidence="14">Circadian input-output histidine kinase CikA</fullName>
        <ecNumber evidence="4">2.7.13.3</ecNumber>
    </recommendedName>
</protein>
<dbReference type="InterPro" id="IPR036097">
    <property type="entry name" value="HisK_dim/P_sf"/>
</dbReference>
<keyword evidence="10" id="KW-0067">ATP-binding</keyword>
<dbReference type="Gene3D" id="1.10.510.10">
    <property type="entry name" value="Transferase(Phosphotransferase) domain 1"/>
    <property type="match status" value="1"/>
</dbReference>
<sequence length="1890" mass="211742">MAQLLQSSQYHIQNKIYESTQSLVYRGTVLSEGNGLTQGQTVIIKQLKNNYPSSKALARFRQEYSILQHLAFPGEANFGTNLSPSTEHETSAGNEYIVQAYGLESHEKTLVIVLEDFGGKSLKNLLHGGTMAINQFLTIAIKITQALGYIHRANVIHKDINPSNIVFNEISQELKLIDFGLATQVPQTSVRLESPNVLEGTLAYISPEQTGRMNRLLDYRTDFYSLGVTFYELLTQTVPFYADDPLEVLHQHLAQSPPCLQEKRPDIPTVISDIVLKLLSKTAEERYQSAQGIQADLQRCLHQLETEGTIEQFSLASQDYPHQLKIPQRLYGRAAEINQLLEIFNQVATAEKTELLLVTGHSGIGKSVLVQEVYKPITEKKGYFISGKFNQVQRNIPYAAVVDAFSNLIRLLLTEDQERLKSWKLKLLQALGNSGQVIVDVIPDLELVIGPQPVVPKLGATETRNRFNLVFQRFVQVFSDPTHPLVIFLDDLQWADAASLQLIQLILTNPKMKSHLFIGAYRDNEVSPTHPWMMVLKALKEEGVNPRHLALHPLTHQHIQSLLSDTFRCDLTAVDILAQLITQKTNGNPFFVNEFLKTLAAENLVYFDRQQCHWQWDIQQVQAQDITDNVVELMLVKLKKLPQATQQLLCLAACVGTQFDLKTLAVLERKPDTDIAPDLMVAVQAGLILTTSQTDANLLIQEYRFLHDRVQQAAYDTMSDSQRQQQHLSIGQLLWHTVPAGDWSDTLFDVADHLNIGRRHNTDTGFPLKLAELNLKAAQKSKDATAYDAAHTYLDVGLDCLPDNCWNNHYSLTLALHQAQAEVEYLLGNFDISRQLLEIVLTQAQTVMDRAEAYNLLVIQSTLKTEYAQALDYGRQALQLFNIDFPQENFSAAFTQSCNHLQARLDDRPLASLLELPEIVDPEQQLAVKILSNIGSAAYRYNQAAWQIVVVLSINLFLDHGNVAESCYGYSNYGTLLGSVLGNYEASYESCLVSLRLSERYNNLTQKSRACFILSNFVHSWVKPVKEADDINQTGAQVGLESGELQYVGYTISYRISNLFFQGKNLEALMVDLQDALAFCRQVKNQWAIDALRGYELVLQQLLTPLAEAPAEVSAEDDLAQLPAAVETSYIQACTDHKSFSGLCRYYILKAIMGYMDREFELALDYARQARELQSYILGVISNAELNLYTSLILIQLYPEATPQQQREYLEEISSLQQELKGWANTCPENFLHKVWLVNAELARLDERPWEAFGGYDQAITEAATQGFIQDEALANELAGRFWLSQNKRDFAQTYLQKASYTYQLWGAHAKVKQLKRHYPNLLAITSHSPRGYIFDSQSTAVQFSLASGTETVDFQSLMKASQAIAQEIVQEKLLGQLMKVVMENAGAQTGHLILENQGQYRIEATGAVNKPIRVLMGLPIQGHIPTGLFNYVVRTQKSVVLTNAIAPDATDQFADFAQDPYIQQHQLKSVLCTPLVHQSKLVGVLYLENNLVEGAFTRDRLQILGLLSTQIAISLENSQLYTTLEQKVAERTVELKLARDEAEMASKAKGKFLANMSHELRTPLNSIIGFSQIMAKATDLAETHQKRLNLIRHSGEHLLHLINDILELSKLEAGKHPLKESLFEIIQLTETIQALFQLRVEQKGLRFFIETDPDVSPQFVGDEKKIRQVLLNLLSNALKFTNQGHIGVRVRPCSEAEQPCLEFSVEDTGEGIAVDELPKLFVPFEQTDSGTKSKTGTGLGLSISQQFVKLMGGEFQVTSQLGQGTVFAFTVQSQSTVEAIEPPTLEARLDPAVQTKNHEVEPDVSDLGELAKGANTPITSSTIAQSLTTMPADWLTELKQASQRLNGRQVMKLLNQMPASEVAVANHLKQLAENYDYSQLTTLLSGHPA</sequence>
<evidence type="ECO:0000256" key="2">
    <source>
        <dbReference type="ARBA" id="ARBA00004370"/>
    </source>
</evidence>
<feature type="domain" description="Histidine kinase" evidence="16">
    <location>
        <begin position="1556"/>
        <end position="1776"/>
    </location>
</feature>
<evidence type="ECO:0000256" key="12">
    <source>
        <dbReference type="ARBA" id="ARBA00023012"/>
    </source>
</evidence>
<comment type="subcellular location">
    <subcellularLocation>
        <location evidence="2">Membrane</location>
    </subcellularLocation>
</comment>
<dbReference type="InterPro" id="IPR003018">
    <property type="entry name" value="GAF"/>
</dbReference>
<keyword evidence="12" id="KW-0902">Two-component regulatory system</keyword>
<dbReference type="PROSITE" id="PS50109">
    <property type="entry name" value="HIS_KIN"/>
    <property type="match status" value="1"/>
</dbReference>
<comment type="similarity">
    <text evidence="3">In the N-terminal section; belongs to the phytochrome family.</text>
</comment>
<dbReference type="InterPro" id="IPR003661">
    <property type="entry name" value="HisK_dim/P_dom"/>
</dbReference>
<dbReference type="InterPro" id="IPR005467">
    <property type="entry name" value="His_kinase_dom"/>
</dbReference>
<dbReference type="Gene3D" id="3.30.565.10">
    <property type="entry name" value="Histidine kinase-like ATPase, C-terminal domain"/>
    <property type="match status" value="1"/>
</dbReference>
<dbReference type="InterPro" id="IPR027417">
    <property type="entry name" value="P-loop_NTPase"/>
</dbReference>
<dbReference type="Pfam" id="PF13191">
    <property type="entry name" value="AAA_16"/>
    <property type="match status" value="1"/>
</dbReference>